<evidence type="ECO:0000313" key="1">
    <source>
        <dbReference type="EMBL" id="KAF2631958.1"/>
    </source>
</evidence>
<evidence type="ECO:0000313" key="2">
    <source>
        <dbReference type="Proteomes" id="UP000799754"/>
    </source>
</evidence>
<reference evidence="1" key="1">
    <citation type="journal article" date="2020" name="Stud. Mycol.">
        <title>101 Dothideomycetes genomes: a test case for predicting lifestyles and emergence of pathogens.</title>
        <authorList>
            <person name="Haridas S."/>
            <person name="Albert R."/>
            <person name="Binder M."/>
            <person name="Bloem J."/>
            <person name="Labutti K."/>
            <person name="Salamov A."/>
            <person name="Andreopoulos B."/>
            <person name="Baker S."/>
            <person name="Barry K."/>
            <person name="Bills G."/>
            <person name="Bluhm B."/>
            <person name="Cannon C."/>
            <person name="Castanera R."/>
            <person name="Culley D."/>
            <person name="Daum C."/>
            <person name="Ezra D."/>
            <person name="Gonzalez J."/>
            <person name="Henrissat B."/>
            <person name="Kuo A."/>
            <person name="Liang C."/>
            <person name="Lipzen A."/>
            <person name="Lutzoni F."/>
            <person name="Magnuson J."/>
            <person name="Mondo S."/>
            <person name="Nolan M."/>
            <person name="Ohm R."/>
            <person name="Pangilinan J."/>
            <person name="Park H.-J."/>
            <person name="Ramirez L."/>
            <person name="Alfaro M."/>
            <person name="Sun H."/>
            <person name="Tritt A."/>
            <person name="Yoshinaga Y."/>
            <person name="Zwiers L.-H."/>
            <person name="Turgeon B."/>
            <person name="Goodwin S."/>
            <person name="Spatafora J."/>
            <person name="Crous P."/>
            <person name="Grigoriev I."/>
        </authorList>
    </citation>
    <scope>NUCLEOTIDE SEQUENCE</scope>
    <source>
        <strain evidence="1">CBS 525.71</strain>
    </source>
</reference>
<gene>
    <name evidence="1" type="ORF">BU25DRAFT_406481</name>
</gene>
<sequence>MRGASSLPKPSTVIQRTTTPRATNFRVSLSTFVVKATCVFLIFDIWLLCGMTHSKCMWKVNTVRICSKGRAPRKHKSEIASSNAVPWF</sequence>
<organism evidence="1 2">
    <name type="scientific">Macroventuria anomochaeta</name>
    <dbReference type="NCBI Taxonomy" id="301207"/>
    <lineage>
        <taxon>Eukaryota</taxon>
        <taxon>Fungi</taxon>
        <taxon>Dikarya</taxon>
        <taxon>Ascomycota</taxon>
        <taxon>Pezizomycotina</taxon>
        <taxon>Dothideomycetes</taxon>
        <taxon>Pleosporomycetidae</taxon>
        <taxon>Pleosporales</taxon>
        <taxon>Pleosporineae</taxon>
        <taxon>Didymellaceae</taxon>
        <taxon>Macroventuria</taxon>
    </lineage>
</organism>
<name>A0ACB6SF47_9PLEO</name>
<comment type="caution">
    <text evidence="1">The sequence shown here is derived from an EMBL/GenBank/DDBJ whole genome shotgun (WGS) entry which is preliminary data.</text>
</comment>
<dbReference type="EMBL" id="MU006703">
    <property type="protein sequence ID" value="KAF2631958.1"/>
    <property type="molecule type" value="Genomic_DNA"/>
</dbReference>
<accession>A0ACB6SF47</accession>
<keyword evidence="2" id="KW-1185">Reference proteome</keyword>
<protein>
    <submittedName>
        <fullName evidence="1">Uncharacterized protein</fullName>
    </submittedName>
</protein>
<proteinExistence type="predicted"/>
<dbReference type="Proteomes" id="UP000799754">
    <property type="component" value="Unassembled WGS sequence"/>
</dbReference>